<dbReference type="GO" id="GO:0032040">
    <property type="term" value="C:small-subunit processome"/>
    <property type="evidence" value="ECO:0007669"/>
    <property type="project" value="TreeGrafter"/>
</dbReference>
<reference evidence="3 4" key="1">
    <citation type="submission" date="2023-12" db="EMBL/GenBank/DDBJ databases">
        <title>A high-quality genome assembly for Dillenia turbinata (Dilleniales).</title>
        <authorList>
            <person name="Chanderbali A."/>
        </authorList>
    </citation>
    <scope>NUCLEOTIDE SEQUENCE [LARGE SCALE GENOMIC DNA]</scope>
    <source>
        <strain evidence="3">LSX21</strain>
        <tissue evidence="3">Leaf</tissue>
    </source>
</reference>
<keyword evidence="4" id="KW-1185">Reference proteome</keyword>
<dbReference type="InterPro" id="IPR011430">
    <property type="entry name" value="UTP20_N"/>
</dbReference>
<dbReference type="Pfam" id="PF07539">
    <property type="entry name" value="UTP20_N"/>
    <property type="match status" value="1"/>
</dbReference>
<evidence type="ECO:0000313" key="4">
    <source>
        <dbReference type="Proteomes" id="UP001370490"/>
    </source>
</evidence>
<evidence type="ECO:0000259" key="1">
    <source>
        <dbReference type="Pfam" id="PF07539"/>
    </source>
</evidence>
<proteinExistence type="predicted"/>
<protein>
    <submittedName>
        <fullName evidence="3">U3 small nucleolar RNA-associated protein 20, N-terminal</fullName>
    </submittedName>
</protein>
<evidence type="ECO:0000259" key="2">
    <source>
        <dbReference type="Pfam" id="PF20416"/>
    </source>
</evidence>
<dbReference type="Proteomes" id="UP001370490">
    <property type="component" value="Unassembled WGS sequence"/>
</dbReference>
<dbReference type="InterPro" id="IPR052575">
    <property type="entry name" value="SSU_processome_comp_20"/>
</dbReference>
<gene>
    <name evidence="3" type="ORF">RJ641_027188</name>
</gene>
<sequence length="1046" mass="117556">MAMLTVMINWNGIMSHYDDYTNAYLVEHDFGFDFWELFFKSVKPLVENFKKEASSSEKPSSLFSCFVAMSRSHNLVLHLEKEKSLVPDIFSILTVATASEAIVSGVLKFVKDLLNLDSELGSEDGAVKRVLLPNVDVLIFSLHCFFEPDNASKRKSVRFPGETELRIFKLLSKYIKDPLPARRFVDILPLLVTKRANSPDVCIGALQVIQDLVPVVGSEVTSKFLSAVSPLLVNAGTDMQSSICDLLTAVAKVDQEVLYVAELLCKLNATSVVDLGGLDYDTDYAYRLSLSFVEFSALVLGQEAKKCPESPEKVVKDASCHTWTSTSIQRSLNKFFLKHMADIMNKESSAKKEWVNLLREMVLRLPELPNLHSLKALSSADAEVDFFNNITHLQCGLEMAEVVYSLAFIETYQFHPDLNCFVGKSFPEEVTIWERYRRVRALSWFRNVLNAGSLSVRKLFVLFFFNMLLHVQDGKGEHLRNACVDTLASISGCMPWKAYYALLLRCFHEMTLKLDKKNVLVRLICSILDQFHFSETCYTNNAQKLLGDSGLTSSTMVHCFSTAHNMTEIQTCLQKVVLPKLQKMLALDPDKVHVNISVATLKLLKLLPGDIMDLQLSSIVHHISNFLKSRVESSLDEAHSALAACLKELGLDFLQFIVCVLRATLKCGYEVHVLGYTLHYILSKSLSNPVIGKLDYCLEDLIAVVENDILGDVAEEKESITFKTHALWLLQTVTAHLQKHLSPKIKSKLETMVSYIASGIEGNPSVDQTDLFVFVFGLIEDGIKEENDQGENFVSVKKDKQARTISGNRKIISDGIISIRSQSSHLITVFALGVLHNRTKNCLNSKYEDVLSGTLRCLTPLIKLPLPSLEKQADKIKNALLEIAQTLNANSPLLQTCLRLLTVLLWNANITLSTEQLHMLIQFPIFIDLERNPSFVVLVLLKAIVNWKLVVHEIYDIVSRVVKKCLQQRLDFLLMNLRQGSDSNPSIFIYEHPSGREAVLEMLHAITMKFPKGFVNEQSQTLFLNLITCLANDHDNKVRSMTGAAI</sequence>
<dbReference type="Pfam" id="PF20416">
    <property type="entry name" value="UTP20"/>
    <property type="match status" value="1"/>
</dbReference>
<dbReference type="SUPFAM" id="SSF48371">
    <property type="entry name" value="ARM repeat"/>
    <property type="match status" value="1"/>
</dbReference>
<name>A0AAN8W500_9MAGN</name>
<organism evidence="3 4">
    <name type="scientific">Dillenia turbinata</name>
    <dbReference type="NCBI Taxonomy" id="194707"/>
    <lineage>
        <taxon>Eukaryota</taxon>
        <taxon>Viridiplantae</taxon>
        <taxon>Streptophyta</taxon>
        <taxon>Embryophyta</taxon>
        <taxon>Tracheophyta</taxon>
        <taxon>Spermatophyta</taxon>
        <taxon>Magnoliopsida</taxon>
        <taxon>eudicotyledons</taxon>
        <taxon>Gunneridae</taxon>
        <taxon>Pentapetalae</taxon>
        <taxon>Dilleniales</taxon>
        <taxon>Dilleniaceae</taxon>
        <taxon>Dillenia</taxon>
    </lineage>
</organism>
<dbReference type="AlphaFoldDB" id="A0AAN8W500"/>
<feature type="domain" description="U3 small nucleolar RNA-associated protein 20" evidence="2">
    <location>
        <begin position="590"/>
        <end position="724"/>
    </location>
</feature>
<dbReference type="InterPro" id="IPR016024">
    <property type="entry name" value="ARM-type_fold"/>
</dbReference>
<dbReference type="InterPro" id="IPR046523">
    <property type="entry name" value="UTP20_dom"/>
</dbReference>
<dbReference type="EMBL" id="JBAMMX010000004">
    <property type="protein sequence ID" value="KAK6941811.1"/>
    <property type="molecule type" value="Genomic_DNA"/>
</dbReference>
<accession>A0AAN8W500</accession>
<dbReference type="PANTHER" id="PTHR17695:SF11">
    <property type="entry name" value="SMALL SUBUNIT PROCESSOME COMPONENT 20 HOMOLOG"/>
    <property type="match status" value="1"/>
</dbReference>
<comment type="caution">
    <text evidence="3">The sequence shown here is derived from an EMBL/GenBank/DDBJ whole genome shotgun (WGS) entry which is preliminary data.</text>
</comment>
<feature type="domain" description="U3 small nucleolar RNA-associated protein 20 N-terminal" evidence="1">
    <location>
        <begin position="29"/>
        <end position="282"/>
    </location>
</feature>
<dbReference type="PANTHER" id="PTHR17695">
    <property type="entry name" value="SMALL SUBUNIT PROCESSOME COMPONENT 20 HOMOLOG"/>
    <property type="match status" value="1"/>
</dbReference>
<dbReference type="GO" id="GO:0030686">
    <property type="term" value="C:90S preribosome"/>
    <property type="evidence" value="ECO:0007669"/>
    <property type="project" value="TreeGrafter"/>
</dbReference>
<evidence type="ECO:0000313" key="3">
    <source>
        <dbReference type="EMBL" id="KAK6941811.1"/>
    </source>
</evidence>